<protein>
    <recommendedName>
        <fullName evidence="2">Pyridoxal phosphate homeostasis protein</fullName>
        <shortName evidence="2">PLP homeostasis protein</shortName>
    </recommendedName>
</protein>
<name>A0ABX2H7P9_9FIRM</name>
<feature type="modified residue" description="N6-(pyridoxal phosphate)lysine" evidence="2">
    <location>
        <position position="34"/>
    </location>
</feature>
<dbReference type="Pfam" id="PF01168">
    <property type="entry name" value="Ala_racemase_N"/>
    <property type="match status" value="1"/>
</dbReference>
<feature type="domain" description="Alanine racemase N-terminal" evidence="4">
    <location>
        <begin position="5"/>
        <end position="226"/>
    </location>
</feature>
<evidence type="ECO:0000256" key="1">
    <source>
        <dbReference type="ARBA" id="ARBA00022898"/>
    </source>
</evidence>
<comment type="caution">
    <text evidence="5">The sequence shown here is derived from an EMBL/GenBank/DDBJ whole genome shotgun (WGS) entry which is preliminary data.</text>
</comment>
<dbReference type="CDD" id="cd00635">
    <property type="entry name" value="PLPDE_III_YBL036c_like"/>
    <property type="match status" value="1"/>
</dbReference>
<comment type="function">
    <text evidence="2">Pyridoxal 5'-phosphate (PLP)-binding protein, which is involved in PLP homeostasis.</text>
</comment>
<evidence type="ECO:0000313" key="6">
    <source>
        <dbReference type="Proteomes" id="UP001644719"/>
    </source>
</evidence>
<organism evidence="5 6">
    <name type="scientific">Blautia faecis</name>
    <dbReference type="NCBI Taxonomy" id="871665"/>
    <lineage>
        <taxon>Bacteria</taxon>
        <taxon>Bacillati</taxon>
        <taxon>Bacillota</taxon>
        <taxon>Clostridia</taxon>
        <taxon>Lachnospirales</taxon>
        <taxon>Lachnospiraceae</taxon>
        <taxon>Blautia</taxon>
    </lineage>
</organism>
<dbReference type="InterPro" id="IPR011078">
    <property type="entry name" value="PyrdxlP_homeostasis"/>
</dbReference>
<dbReference type="NCBIfam" id="TIGR00044">
    <property type="entry name" value="YggS family pyridoxal phosphate-dependent enzyme"/>
    <property type="match status" value="1"/>
</dbReference>
<keyword evidence="1 2" id="KW-0663">Pyridoxal phosphate</keyword>
<evidence type="ECO:0000259" key="4">
    <source>
        <dbReference type="Pfam" id="PF01168"/>
    </source>
</evidence>
<dbReference type="InterPro" id="IPR029066">
    <property type="entry name" value="PLP-binding_barrel"/>
</dbReference>
<keyword evidence="6" id="KW-1185">Reference proteome</keyword>
<proteinExistence type="inferred from homology"/>
<dbReference type="HAMAP" id="MF_02087">
    <property type="entry name" value="PLP_homeostasis"/>
    <property type="match status" value="1"/>
</dbReference>
<dbReference type="PIRSF" id="PIRSF004848">
    <property type="entry name" value="YBL036c_PLPDEIII"/>
    <property type="match status" value="1"/>
</dbReference>
<accession>A0ABX2H7P9</accession>
<evidence type="ECO:0000256" key="2">
    <source>
        <dbReference type="HAMAP-Rule" id="MF_02087"/>
    </source>
</evidence>
<dbReference type="PANTHER" id="PTHR10146:SF14">
    <property type="entry name" value="PYRIDOXAL PHOSPHATE HOMEOSTASIS PROTEIN"/>
    <property type="match status" value="1"/>
</dbReference>
<dbReference type="Proteomes" id="UP001644719">
    <property type="component" value="Unassembled WGS sequence"/>
</dbReference>
<dbReference type="Gene3D" id="3.20.20.10">
    <property type="entry name" value="Alanine racemase"/>
    <property type="match status" value="1"/>
</dbReference>
<dbReference type="PANTHER" id="PTHR10146">
    <property type="entry name" value="PROLINE SYNTHETASE CO-TRANSCRIBED BACTERIAL HOMOLOG PROTEIN"/>
    <property type="match status" value="1"/>
</dbReference>
<dbReference type="InterPro" id="IPR001608">
    <property type="entry name" value="Ala_racemase_N"/>
</dbReference>
<evidence type="ECO:0000256" key="3">
    <source>
        <dbReference type="RuleBase" id="RU004514"/>
    </source>
</evidence>
<dbReference type="PROSITE" id="PS01211">
    <property type="entry name" value="UPF0001"/>
    <property type="match status" value="1"/>
</dbReference>
<gene>
    <name evidence="5" type="ORF">G5B17_12570</name>
</gene>
<dbReference type="EMBL" id="JAAITS010000035">
    <property type="protein sequence ID" value="NSG86221.1"/>
    <property type="molecule type" value="Genomic_DNA"/>
</dbReference>
<reference evidence="5 6" key="1">
    <citation type="journal article" date="2020" name="Cell Host Microbe">
        <title>Functional and Genomic Variation between Human-Derived Isolates of Lachnospiraceae Reveals Inter- and Intra-Species Diversity.</title>
        <authorList>
            <person name="Sorbara M.T."/>
            <person name="Littmann E.R."/>
            <person name="Fontana E."/>
            <person name="Moody T.U."/>
            <person name="Kohout C.E."/>
            <person name="Gjonbalaj M."/>
            <person name="Eaton V."/>
            <person name="Seok R."/>
            <person name="Leiner I.M."/>
            <person name="Pamer E.G."/>
        </authorList>
    </citation>
    <scope>NUCLEOTIDE SEQUENCE [LARGE SCALE GENOMIC DNA]</scope>
    <source>
        <strain evidence="5 6">MSK.17.74</strain>
    </source>
</reference>
<comment type="similarity">
    <text evidence="2 3">Belongs to the pyridoxal phosphate-binding protein YggS/PROSC family.</text>
</comment>
<sequence length="234" mass="26108">MLAENLQQVNANIEKACAAVSRDPGEVTLVAVSKTKPVSMLQEAYDAGARVFGENKVQEIMDKYDQLPSDIQWHMIGHLQRNKVKYIIDKVAMIHSVDSLRLAQTIEQEAAKKDLVMPILLEVNVAEEESKFGLATNEVLPLLEKISIFSHIKVMGLMTIAPFVKNPEENREVFRTLKKLSVDINAKNINNVNMSVLSMGMTGDYQVAVQEGSTMVRVGTGIFGERNYATRQED</sequence>
<dbReference type="RefSeq" id="WP_118580188.1">
    <property type="nucleotide sequence ID" value="NZ_JAAINN010000037.1"/>
</dbReference>
<dbReference type="SUPFAM" id="SSF51419">
    <property type="entry name" value="PLP-binding barrel"/>
    <property type="match status" value="1"/>
</dbReference>
<evidence type="ECO:0000313" key="5">
    <source>
        <dbReference type="EMBL" id="NSG86221.1"/>
    </source>
</evidence>